<name>A0ACB8ALX8_9AGAM</name>
<sequence length="288" mass="32440">MAIAFPNLSPPGNLDPYILSGRSFAFPVTACLWIEESALDATFSWASQWPGNLKAQKGPISLVLVTSVQSDSAEYAQLLKRLHEISGMLSIPSQLSLHVLHVYSPSGSSSNTYLNIARLLSRTVQVILFPGGPPTFQARDDQRIFLAHLNPKTSSSILNNELQKSHSDKAISPVILARNHPVWCTERYFIFGSRMLDWEECLWQLQLESSGDVSVIESPVEFVASIVNTTSDVSSFAMKYRRRWSSKFRTEACALSSKRSQALDAFNKKVDKKELHWRKKFCRDVRLF</sequence>
<organism evidence="1 2">
    <name type="scientific">Hygrophoropsis aurantiaca</name>
    <dbReference type="NCBI Taxonomy" id="72124"/>
    <lineage>
        <taxon>Eukaryota</taxon>
        <taxon>Fungi</taxon>
        <taxon>Dikarya</taxon>
        <taxon>Basidiomycota</taxon>
        <taxon>Agaricomycotina</taxon>
        <taxon>Agaricomycetes</taxon>
        <taxon>Agaricomycetidae</taxon>
        <taxon>Boletales</taxon>
        <taxon>Coniophorineae</taxon>
        <taxon>Hygrophoropsidaceae</taxon>
        <taxon>Hygrophoropsis</taxon>
    </lineage>
</organism>
<keyword evidence="2" id="KW-1185">Reference proteome</keyword>
<gene>
    <name evidence="1" type="ORF">BJ138DRAFT_1001323</name>
</gene>
<evidence type="ECO:0000313" key="1">
    <source>
        <dbReference type="EMBL" id="KAH7913924.1"/>
    </source>
</evidence>
<accession>A0ACB8ALX8</accession>
<comment type="caution">
    <text evidence="1">The sequence shown here is derived from an EMBL/GenBank/DDBJ whole genome shotgun (WGS) entry which is preliminary data.</text>
</comment>
<dbReference type="EMBL" id="MU267622">
    <property type="protein sequence ID" value="KAH7913924.1"/>
    <property type="molecule type" value="Genomic_DNA"/>
</dbReference>
<dbReference type="Proteomes" id="UP000790377">
    <property type="component" value="Unassembled WGS sequence"/>
</dbReference>
<protein>
    <submittedName>
        <fullName evidence="1">Uncharacterized protein</fullName>
    </submittedName>
</protein>
<evidence type="ECO:0000313" key="2">
    <source>
        <dbReference type="Proteomes" id="UP000790377"/>
    </source>
</evidence>
<proteinExistence type="predicted"/>
<reference evidence="1" key="1">
    <citation type="journal article" date="2021" name="New Phytol.">
        <title>Evolutionary innovations through gain and loss of genes in the ectomycorrhizal Boletales.</title>
        <authorList>
            <person name="Wu G."/>
            <person name="Miyauchi S."/>
            <person name="Morin E."/>
            <person name="Kuo A."/>
            <person name="Drula E."/>
            <person name="Varga T."/>
            <person name="Kohler A."/>
            <person name="Feng B."/>
            <person name="Cao Y."/>
            <person name="Lipzen A."/>
            <person name="Daum C."/>
            <person name="Hundley H."/>
            <person name="Pangilinan J."/>
            <person name="Johnson J."/>
            <person name="Barry K."/>
            <person name="LaButti K."/>
            <person name="Ng V."/>
            <person name="Ahrendt S."/>
            <person name="Min B."/>
            <person name="Choi I.G."/>
            <person name="Park H."/>
            <person name="Plett J.M."/>
            <person name="Magnuson J."/>
            <person name="Spatafora J.W."/>
            <person name="Nagy L.G."/>
            <person name="Henrissat B."/>
            <person name="Grigoriev I.V."/>
            <person name="Yang Z.L."/>
            <person name="Xu J."/>
            <person name="Martin F.M."/>
        </authorList>
    </citation>
    <scope>NUCLEOTIDE SEQUENCE</scope>
    <source>
        <strain evidence="1">ATCC 28755</strain>
    </source>
</reference>